<dbReference type="PANTHER" id="PTHR48063:SF103">
    <property type="entry name" value="LEUCINE-RICH RECEPTOR-LIKE KINASE FAMILY PROTEIN"/>
    <property type="match status" value="1"/>
</dbReference>
<comment type="caution">
    <text evidence="12">The sequence shown here is derived from an EMBL/GenBank/DDBJ whole genome shotgun (WGS) entry which is preliminary data.</text>
</comment>
<comment type="subcellular location">
    <subcellularLocation>
        <location evidence="1">Cell membrane</location>
        <topology evidence="1">Single-pass type I membrane protein</topology>
    </subcellularLocation>
</comment>
<evidence type="ECO:0000256" key="3">
    <source>
        <dbReference type="ARBA" id="ARBA00022475"/>
    </source>
</evidence>
<evidence type="ECO:0000256" key="9">
    <source>
        <dbReference type="ARBA" id="ARBA00023136"/>
    </source>
</evidence>
<name>A0ABD1HGS7_SALDI</name>
<evidence type="ECO:0000256" key="6">
    <source>
        <dbReference type="ARBA" id="ARBA00022729"/>
    </source>
</evidence>
<dbReference type="PRINTS" id="PR00019">
    <property type="entry name" value="LEURICHRPT"/>
</dbReference>
<dbReference type="GO" id="GO:0005886">
    <property type="term" value="C:plasma membrane"/>
    <property type="evidence" value="ECO:0007669"/>
    <property type="project" value="UniProtKB-SubCell"/>
</dbReference>
<dbReference type="FunFam" id="3.80.10.10:FF:000095">
    <property type="entry name" value="LRR receptor-like serine/threonine-protein kinase GSO1"/>
    <property type="match status" value="2"/>
</dbReference>
<accession>A0ABD1HGS7</accession>
<organism evidence="12 13">
    <name type="scientific">Salvia divinorum</name>
    <name type="common">Maria pastora</name>
    <name type="synonym">Diviner's sage</name>
    <dbReference type="NCBI Taxonomy" id="28513"/>
    <lineage>
        <taxon>Eukaryota</taxon>
        <taxon>Viridiplantae</taxon>
        <taxon>Streptophyta</taxon>
        <taxon>Embryophyta</taxon>
        <taxon>Tracheophyta</taxon>
        <taxon>Spermatophyta</taxon>
        <taxon>Magnoliopsida</taxon>
        <taxon>eudicotyledons</taxon>
        <taxon>Gunneridae</taxon>
        <taxon>Pentapetalae</taxon>
        <taxon>asterids</taxon>
        <taxon>lamiids</taxon>
        <taxon>Lamiales</taxon>
        <taxon>Lamiaceae</taxon>
        <taxon>Nepetoideae</taxon>
        <taxon>Mentheae</taxon>
        <taxon>Salviinae</taxon>
        <taxon>Salvia</taxon>
        <taxon>Salvia subgen. Calosphace</taxon>
    </lineage>
</organism>
<dbReference type="PANTHER" id="PTHR48063">
    <property type="entry name" value="LRR RECEPTOR-LIKE KINASE"/>
    <property type="match status" value="1"/>
</dbReference>
<dbReference type="Proteomes" id="UP001567538">
    <property type="component" value="Unassembled WGS sequence"/>
</dbReference>
<dbReference type="AlphaFoldDB" id="A0ABD1HGS7"/>
<dbReference type="InterPro" id="IPR055414">
    <property type="entry name" value="LRR_R13L4/SHOC2-like"/>
</dbReference>
<evidence type="ECO:0000259" key="11">
    <source>
        <dbReference type="Pfam" id="PF23598"/>
    </source>
</evidence>
<evidence type="ECO:0000313" key="12">
    <source>
        <dbReference type="EMBL" id="KAL1555661.1"/>
    </source>
</evidence>
<keyword evidence="9" id="KW-0472">Membrane</keyword>
<evidence type="ECO:0000256" key="10">
    <source>
        <dbReference type="ARBA" id="ARBA00023180"/>
    </source>
</evidence>
<evidence type="ECO:0000256" key="4">
    <source>
        <dbReference type="ARBA" id="ARBA00022614"/>
    </source>
</evidence>
<dbReference type="SUPFAM" id="SSF52047">
    <property type="entry name" value="RNI-like"/>
    <property type="match status" value="1"/>
</dbReference>
<keyword evidence="5" id="KW-0812">Transmembrane</keyword>
<dbReference type="SMART" id="SM00369">
    <property type="entry name" value="LRR_TYP"/>
    <property type="match status" value="11"/>
</dbReference>
<dbReference type="PROSITE" id="PS51450">
    <property type="entry name" value="LRR"/>
    <property type="match status" value="4"/>
</dbReference>
<evidence type="ECO:0000313" key="13">
    <source>
        <dbReference type="Proteomes" id="UP001567538"/>
    </source>
</evidence>
<dbReference type="InterPro" id="IPR046956">
    <property type="entry name" value="RLP23-like"/>
</dbReference>
<keyword evidence="6" id="KW-0732">Signal</keyword>
<dbReference type="FunFam" id="3.80.10.10:FF:000111">
    <property type="entry name" value="LRR receptor-like serine/threonine-protein kinase ERECTA"/>
    <property type="match status" value="1"/>
</dbReference>
<evidence type="ECO:0000256" key="1">
    <source>
        <dbReference type="ARBA" id="ARBA00004251"/>
    </source>
</evidence>
<comment type="similarity">
    <text evidence="2">Belongs to the RLP family.</text>
</comment>
<keyword evidence="8" id="KW-1133">Transmembrane helix</keyword>
<evidence type="ECO:0000256" key="2">
    <source>
        <dbReference type="ARBA" id="ARBA00009592"/>
    </source>
</evidence>
<evidence type="ECO:0000256" key="5">
    <source>
        <dbReference type="ARBA" id="ARBA00022692"/>
    </source>
</evidence>
<reference evidence="12 13" key="1">
    <citation type="submission" date="2024-06" db="EMBL/GenBank/DDBJ databases">
        <title>A chromosome level genome sequence of Diviner's sage (Salvia divinorum).</title>
        <authorList>
            <person name="Ford S.A."/>
            <person name="Ro D.-K."/>
            <person name="Ness R.W."/>
            <person name="Phillips M.A."/>
        </authorList>
    </citation>
    <scope>NUCLEOTIDE SEQUENCE [LARGE SCALE GENOMIC DNA]</scope>
    <source>
        <strain evidence="12">SAF-2024a</strain>
        <tissue evidence="12">Leaf</tissue>
    </source>
</reference>
<dbReference type="EMBL" id="JBEAFC010000005">
    <property type="protein sequence ID" value="KAL1555661.1"/>
    <property type="molecule type" value="Genomic_DNA"/>
</dbReference>
<dbReference type="Pfam" id="PF13855">
    <property type="entry name" value="LRR_8"/>
    <property type="match status" value="2"/>
</dbReference>
<gene>
    <name evidence="12" type="ORF">AAHA92_11373</name>
</gene>
<dbReference type="Pfam" id="PF23598">
    <property type="entry name" value="LRR_14"/>
    <property type="match status" value="1"/>
</dbReference>
<proteinExistence type="inferred from homology"/>
<evidence type="ECO:0000256" key="8">
    <source>
        <dbReference type="ARBA" id="ARBA00022989"/>
    </source>
</evidence>
<dbReference type="SUPFAM" id="SSF52058">
    <property type="entry name" value="L domain-like"/>
    <property type="match status" value="1"/>
</dbReference>
<sequence>MKQLQHLSLESCYFSGNIPPQLGNLTNLRSLDLSGNDFDIIPLPLGNLTNLRSLDLSRNDFRGIRIPEFIGSMKELQHLSLKRCNFSGIVPTQLGNLTNLRSLDLSHNSLNSILPFTLGSVFESLETLVLCFNQFTGSMPDLRGFPSLTKLNLRGNIFTGPIPLNIGQLSRLQVLDLSHNSLEGLVPLSIGQLSNLQVLYLSRNSLEGVVSESHFSKLDMLKSLDLSFNSLILDIASDWSPPFQLDNIHLARCNVGPYFPKWLQTQRSLVYLNLDGVNITDEAPKWLASMSPLLEELSLSYNQISGTVPNISSTSIRYMDLSYNQFSGPIPLFPADAYFIQLRRNMLSSSISSICETPRRYLEYFDLSNNRLRGDVPDCWDEMPSLRYLNLANNSFSGATPRSFGALHNLRVLQMHGNNLSGELPYNLRHCRELKFIDVGGNKLTGEIPHWIGQLHGMELLNLRGNRLNGKIPLEICNLTNIHVLDLSINSLFSIIPDCFNNFIVLASNIAYDSSITFGTTHGNYEKWEFEYSTFQWKGKELEYRKNLELLKLIDFSSNRLIGNIPISFSNMRYLNSLNLSRNSLTGYIIPDIGKMKMLDSLDLSHNRLSGKIPLSLANIYTLGVLDLSNNNLSGKIPTGTQLQSFNASSYTGNDGLCGDPLPMCPGDSLRPSTTNPIGSMSRWLCLYPNGDEAEVHEAVKVDTARIGVQSR</sequence>
<dbReference type="GO" id="GO:0006952">
    <property type="term" value="P:defense response"/>
    <property type="evidence" value="ECO:0007669"/>
    <property type="project" value="UniProtKB-ARBA"/>
</dbReference>
<dbReference type="SMART" id="SM00365">
    <property type="entry name" value="LRR_SD22"/>
    <property type="match status" value="6"/>
</dbReference>
<keyword evidence="13" id="KW-1185">Reference proteome</keyword>
<feature type="domain" description="Disease resistance R13L4/SHOC-2-like LRR" evidence="11">
    <location>
        <begin position="3"/>
        <end position="114"/>
    </location>
</feature>
<dbReference type="Pfam" id="PF00560">
    <property type="entry name" value="LRR_1"/>
    <property type="match status" value="9"/>
</dbReference>
<dbReference type="Gene3D" id="3.80.10.10">
    <property type="entry name" value="Ribonuclease Inhibitor"/>
    <property type="match status" value="2"/>
</dbReference>
<dbReference type="InterPro" id="IPR032675">
    <property type="entry name" value="LRR_dom_sf"/>
</dbReference>
<dbReference type="InterPro" id="IPR003591">
    <property type="entry name" value="Leu-rich_rpt_typical-subtyp"/>
</dbReference>
<dbReference type="InterPro" id="IPR001611">
    <property type="entry name" value="Leu-rich_rpt"/>
</dbReference>
<dbReference type="GO" id="GO:0051707">
    <property type="term" value="P:response to other organism"/>
    <property type="evidence" value="ECO:0007669"/>
    <property type="project" value="UniProtKB-ARBA"/>
</dbReference>
<protein>
    <submittedName>
        <fullName evidence="12">Receptor-like protein EIX2</fullName>
    </submittedName>
</protein>
<keyword evidence="4" id="KW-0433">Leucine-rich repeat</keyword>
<keyword evidence="7" id="KW-0677">Repeat</keyword>
<keyword evidence="10" id="KW-0325">Glycoprotein</keyword>
<evidence type="ECO:0000256" key="7">
    <source>
        <dbReference type="ARBA" id="ARBA00022737"/>
    </source>
</evidence>
<keyword evidence="3" id="KW-1003">Cell membrane</keyword>